<name>A0A8S5S3U5_9CAUD</name>
<sequence length="54" mass="5508">MPPLAICRCRSGSCSSGPVRSPGCRLAGSSRPRSHPTSRPRPGGDSSAARGRSS</sequence>
<accession>A0A8S5S3U5</accession>
<feature type="compositionally biased region" description="Low complexity" evidence="1">
    <location>
        <begin position="11"/>
        <end position="31"/>
    </location>
</feature>
<organism evidence="2">
    <name type="scientific">Siphoviridae sp. ctBLh2</name>
    <dbReference type="NCBI Taxonomy" id="2827803"/>
    <lineage>
        <taxon>Viruses</taxon>
        <taxon>Duplodnaviria</taxon>
        <taxon>Heunggongvirae</taxon>
        <taxon>Uroviricota</taxon>
        <taxon>Caudoviricetes</taxon>
    </lineage>
</organism>
<feature type="region of interest" description="Disordered" evidence="1">
    <location>
        <begin position="11"/>
        <end position="54"/>
    </location>
</feature>
<protein>
    <submittedName>
        <fullName evidence="2">Defensin-5 E21R-HD5, BETA-SHEET, ANTIMICROBIAL PEPTIDE</fullName>
    </submittedName>
</protein>
<evidence type="ECO:0000313" key="2">
    <source>
        <dbReference type="EMBL" id="DAF45600.1"/>
    </source>
</evidence>
<proteinExistence type="predicted"/>
<reference evidence="2" key="1">
    <citation type="journal article" date="2021" name="Proc. Natl. Acad. Sci. U.S.A.">
        <title>A Catalog of Tens of Thousands of Viruses from Human Metagenomes Reveals Hidden Associations with Chronic Diseases.</title>
        <authorList>
            <person name="Tisza M.J."/>
            <person name="Buck C.B."/>
        </authorList>
    </citation>
    <scope>NUCLEOTIDE SEQUENCE</scope>
    <source>
        <strain evidence="2">CtBLh2</strain>
    </source>
</reference>
<dbReference type="EMBL" id="BK032514">
    <property type="protein sequence ID" value="DAF45600.1"/>
    <property type="molecule type" value="Genomic_DNA"/>
</dbReference>
<feature type="compositionally biased region" description="Low complexity" evidence="1">
    <location>
        <begin position="39"/>
        <end position="54"/>
    </location>
</feature>
<evidence type="ECO:0000256" key="1">
    <source>
        <dbReference type="SAM" id="MobiDB-lite"/>
    </source>
</evidence>